<dbReference type="AlphaFoldDB" id="A3IHT2"/>
<reference evidence="1 2" key="1">
    <citation type="submission" date="2007-03" db="EMBL/GenBank/DDBJ databases">
        <authorList>
            <person name="Stal L."/>
            <person name="Ferriera S."/>
            <person name="Johnson J."/>
            <person name="Kravitz S."/>
            <person name="Beeson K."/>
            <person name="Sutton G."/>
            <person name="Rogers Y.-H."/>
            <person name="Friedman R."/>
            <person name="Frazier M."/>
            <person name="Venter J.C."/>
        </authorList>
    </citation>
    <scope>NUCLEOTIDE SEQUENCE [LARGE SCALE GENOMIC DNA]</scope>
    <source>
        <strain evidence="1 2">CCY0110</strain>
    </source>
</reference>
<dbReference type="EMBL" id="AAXW01000002">
    <property type="protein sequence ID" value="EAZ93364.1"/>
    <property type="molecule type" value="Genomic_DNA"/>
</dbReference>
<evidence type="ECO:0000313" key="2">
    <source>
        <dbReference type="Proteomes" id="UP000003781"/>
    </source>
</evidence>
<protein>
    <submittedName>
        <fullName evidence="1">Uncharacterized protein</fullName>
    </submittedName>
</protein>
<organism evidence="1 2">
    <name type="scientific">Crocosphaera chwakensis CCY0110</name>
    <dbReference type="NCBI Taxonomy" id="391612"/>
    <lineage>
        <taxon>Bacteria</taxon>
        <taxon>Bacillati</taxon>
        <taxon>Cyanobacteriota</taxon>
        <taxon>Cyanophyceae</taxon>
        <taxon>Oscillatoriophycideae</taxon>
        <taxon>Chroococcales</taxon>
        <taxon>Aphanothecaceae</taxon>
        <taxon>Crocosphaera</taxon>
        <taxon>Crocosphaera chwakensis</taxon>
    </lineage>
</organism>
<dbReference type="Proteomes" id="UP000003781">
    <property type="component" value="Unassembled WGS sequence"/>
</dbReference>
<keyword evidence="2" id="KW-1185">Reference proteome</keyword>
<accession>A3IHT2</accession>
<sequence>MAKAAPKSRILIFPNRRPLESNSFINILQFV</sequence>
<proteinExistence type="predicted"/>
<evidence type="ECO:0000313" key="1">
    <source>
        <dbReference type="EMBL" id="EAZ93364.1"/>
    </source>
</evidence>
<gene>
    <name evidence="1" type="ORF">CY0110_16252</name>
</gene>
<name>A3IHT2_9CHRO</name>
<comment type="caution">
    <text evidence="1">The sequence shown here is derived from an EMBL/GenBank/DDBJ whole genome shotgun (WGS) entry which is preliminary data.</text>
</comment>